<proteinExistence type="predicted"/>
<evidence type="ECO:0000259" key="3">
    <source>
        <dbReference type="Pfam" id="PF14383"/>
    </source>
</evidence>
<comment type="caution">
    <text evidence="4">The sequence shown here is derived from an EMBL/GenBank/DDBJ whole genome shotgun (WGS) entry which is preliminary data.</text>
</comment>
<reference evidence="4" key="2">
    <citation type="submission" date="2023-06" db="EMBL/GenBank/DDBJ databases">
        <authorList>
            <person name="Ma L."/>
            <person name="Liu K.-W."/>
            <person name="Li Z."/>
            <person name="Hsiao Y.-Y."/>
            <person name="Qi Y."/>
            <person name="Fu T."/>
            <person name="Tang G."/>
            <person name="Zhang D."/>
            <person name="Sun W.-H."/>
            <person name="Liu D.-K."/>
            <person name="Li Y."/>
            <person name="Chen G.-Z."/>
            <person name="Liu X.-D."/>
            <person name="Liao X.-Y."/>
            <person name="Jiang Y.-T."/>
            <person name="Yu X."/>
            <person name="Hao Y."/>
            <person name="Huang J."/>
            <person name="Zhao X.-W."/>
            <person name="Ke S."/>
            <person name="Chen Y.-Y."/>
            <person name="Wu W.-L."/>
            <person name="Hsu J.-L."/>
            <person name="Lin Y.-F."/>
            <person name="Huang M.-D."/>
            <person name="Li C.-Y."/>
            <person name="Huang L."/>
            <person name="Wang Z.-W."/>
            <person name="Zhao X."/>
            <person name="Zhong W.-Y."/>
            <person name="Peng D.-H."/>
            <person name="Ahmad S."/>
            <person name="Lan S."/>
            <person name="Zhang J.-S."/>
            <person name="Tsai W.-C."/>
            <person name="Van De Peer Y."/>
            <person name="Liu Z.-J."/>
        </authorList>
    </citation>
    <scope>NUCLEOTIDE SEQUENCE</scope>
    <source>
        <strain evidence="4">SCP</strain>
        <tissue evidence="4">Leaves</tissue>
    </source>
</reference>
<organism evidence="4 5">
    <name type="scientific">Acorus gramineus</name>
    <name type="common">Dwarf sweet flag</name>
    <dbReference type="NCBI Taxonomy" id="55184"/>
    <lineage>
        <taxon>Eukaryota</taxon>
        <taxon>Viridiplantae</taxon>
        <taxon>Streptophyta</taxon>
        <taxon>Embryophyta</taxon>
        <taxon>Tracheophyta</taxon>
        <taxon>Spermatophyta</taxon>
        <taxon>Magnoliopsida</taxon>
        <taxon>Liliopsida</taxon>
        <taxon>Acoraceae</taxon>
        <taxon>Acorus</taxon>
    </lineage>
</organism>
<dbReference type="InterPro" id="IPR032795">
    <property type="entry name" value="DUF3741-assoc"/>
</dbReference>
<feature type="compositionally biased region" description="Polar residues" evidence="1">
    <location>
        <begin position="311"/>
        <end position="321"/>
    </location>
</feature>
<dbReference type="EMBL" id="JAUJYN010000002">
    <property type="protein sequence ID" value="KAK1278363.1"/>
    <property type="molecule type" value="Genomic_DNA"/>
</dbReference>
<evidence type="ECO:0000313" key="4">
    <source>
        <dbReference type="EMBL" id="KAK1278363.1"/>
    </source>
</evidence>
<feature type="compositionally biased region" description="Low complexity" evidence="1">
    <location>
        <begin position="284"/>
        <end position="296"/>
    </location>
</feature>
<dbReference type="Pfam" id="PF14383">
    <property type="entry name" value="VARLMGL"/>
    <property type="match status" value="1"/>
</dbReference>
<feature type="region of interest" description="Disordered" evidence="1">
    <location>
        <begin position="21"/>
        <end position="68"/>
    </location>
</feature>
<keyword evidence="5" id="KW-1185">Reference proteome</keyword>
<evidence type="ECO:0000259" key="2">
    <source>
        <dbReference type="Pfam" id="PF14309"/>
    </source>
</evidence>
<feature type="region of interest" description="Disordered" evidence="1">
    <location>
        <begin position="260"/>
        <end position="430"/>
    </location>
</feature>
<dbReference type="Proteomes" id="UP001179952">
    <property type="component" value="Unassembled WGS sequence"/>
</dbReference>
<feature type="domain" description="DUF4378" evidence="2">
    <location>
        <begin position="734"/>
        <end position="883"/>
    </location>
</feature>
<dbReference type="PANTHER" id="PTHR21726:SF29">
    <property type="entry name" value="EXPRESSED PROTEIN"/>
    <property type="match status" value="1"/>
</dbReference>
<gene>
    <name evidence="4" type="ORF">QJS04_geneDACA007134</name>
</gene>
<evidence type="ECO:0008006" key="6">
    <source>
        <dbReference type="Google" id="ProtNLM"/>
    </source>
</evidence>
<evidence type="ECO:0000256" key="1">
    <source>
        <dbReference type="SAM" id="MobiDB-lite"/>
    </source>
</evidence>
<dbReference type="PANTHER" id="PTHR21726">
    <property type="entry name" value="PHOSPHATIDYLINOSITOL N-ACETYLGLUCOSAMINYLTRANSFERASE SUBUNIT P DOWN SYNDROME CRITICAL REGION PROTEIN 5 -RELATED"/>
    <property type="match status" value="1"/>
</dbReference>
<reference evidence="4" key="1">
    <citation type="journal article" date="2023" name="Nat. Commun.">
        <title>Diploid and tetraploid genomes of Acorus and the evolution of monocots.</title>
        <authorList>
            <person name="Ma L."/>
            <person name="Liu K.W."/>
            <person name="Li Z."/>
            <person name="Hsiao Y.Y."/>
            <person name="Qi Y."/>
            <person name="Fu T."/>
            <person name="Tang G.D."/>
            <person name="Zhang D."/>
            <person name="Sun W.H."/>
            <person name="Liu D.K."/>
            <person name="Li Y."/>
            <person name="Chen G.Z."/>
            <person name="Liu X.D."/>
            <person name="Liao X.Y."/>
            <person name="Jiang Y.T."/>
            <person name="Yu X."/>
            <person name="Hao Y."/>
            <person name="Huang J."/>
            <person name="Zhao X.W."/>
            <person name="Ke S."/>
            <person name="Chen Y.Y."/>
            <person name="Wu W.L."/>
            <person name="Hsu J.L."/>
            <person name="Lin Y.F."/>
            <person name="Huang M.D."/>
            <person name="Li C.Y."/>
            <person name="Huang L."/>
            <person name="Wang Z.W."/>
            <person name="Zhao X."/>
            <person name="Zhong W.Y."/>
            <person name="Peng D.H."/>
            <person name="Ahmad S."/>
            <person name="Lan S."/>
            <person name="Zhang J.S."/>
            <person name="Tsai W.C."/>
            <person name="Van de Peer Y."/>
            <person name="Liu Z.J."/>
        </authorList>
    </citation>
    <scope>NUCLEOTIDE SEQUENCE</scope>
    <source>
        <strain evidence="4">SCP</strain>
    </source>
</reference>
<feature type="compositionally biased region" description="Polar residues" evidence="1">
    <location>
        <begin position="356"/>
        <end position="368"/>
    </location>
</feature>
<dbReference type="Pfam" id="PF14309">
    <property type="entry name" value="DUF4378"/>
    <property type="match status" value="1"/>
</dbReference>
<feature type="compositionally biased region" description="Polar residues" evidence="1">
    <location>
        <begin position="333"/>
        <end position="342"/>
    </location>
</feature>
<name>A0AAV9BQS2_ACOGR</name>
<evidence type="ECO:0000313" key="5">
    <source>
        <dbReference type="Proteomes" id="UP001179952"/>
    </source>
</evidence>
<dbReference type="AlphaFoldDB" id="A0AAV9BQS2"/>
<accession>A0AAV9BQS2</accession>
<feature type="domain" description="DUF3741" evidence="3">
    <location>
        <begin position="63"/>
        <end position="94"/>
    </location>
</feature>
<feature type="compositionally biased region" description="Basic and acidic residues" evidence="1">
    <location>
        <begin position="411"/>
        <end position="425"/>
    </location>
</feature>
<sequence length="890" mass="96963">MGSKGGFFNLFDWNSKSRKKLFANDGPKQGKTSDDALSTTPYSTVDEDEIVRRKGGSDHSCASSSVDDDGIGVRAPSVVARLMGLESLPTTSVSDPYSSPSYESHTVRQVNYQKRILDPQINGFGVPSKFGGFSRQPIETRQQKMPSSPIDRFRTEALPPKSAKSLPITHHKLLSPIKNPNGFTTSKNAAHIMEAAAKIIEPGLHGFGLKSRTRLLGSSSIPLKVRDPKESSVPQRAPRLVEAQCRQVESAAARSLRGQALNRSWNGSDDSGDFGTSPDSGIRSSNGVKSKGKSVSLAVQAKVNVQRREATSSSGRSFSVQKDQEESKPNQPPKSQVNAQKNNRQKKTSVPVASSVLRQNNQKQNCTSNREKLSSKVTGSSQHGKKIVSGDASCGKSKTSSRVSGNLKAGLRKDASDMADEKEGFSSRTKNVPRKKRLIEGEFQSERNGINVWVDGREKHVQSNIVIDEHIKWEEDIGKKGTDVVSFTFTSPMGKSAQTPRPVVVLSEKLDPKSGCHVDALSEKKTADLKNKKASSHGLNVMGGDALSILLDRKLRELACGVDLSYCNLVKMGSANTTASFILDTGSTSDSVGILQEKHEKNNLSVSHEENSDGASDSVCSSTSGLVLKVKNKPWESQGTMDFSITSDARKDVDPQNPSPLSILEASFSNESCNSSESYDSTNGSNNLSSIQSHNFVVQKNPPEFELDLFDSASSAHNKTLHGEHVVGNTEDQELVYMKDLVSSAGFSLDDVALGRASETIDPHLFEQLESKRTTGFNKDNESARRKVLFDCARECLDLKCNHYFKGGYKTWAKGVAVVGKGGLAEELYREVSGWTSMGDWMVDELVDKDMSTHLGRWLDFETESFEIGVEIEKGILGWLIDEVVADILV</sequence>
<dbReference type="InterPro" id="IPR025486">
    <property type="entry name" value="DUF4378"/>
</dbReference>
<protein>
    <recommendedName>
        <fullName evidence="6">DUF4378 domain-containing protein</fullName>
    </recommendedName>
</protein>